<proteinExistence type="predicted"/>
<dbReference type="Proteomes" id="UP000316614">
    <property type="component" value="Chromosome"/>
</dbReference>
<dbReference type="EMBL" id="CP041253">
    <property type="protein sequence ID" value="QDH79495.1"/>
    <property type="molecule type" value="Genomic_DNA"/>
</dbReference>
<feature type="transmembrane region" description="Helical" evidence="1">
    <location>
        <begin position="96"/>
        <end position="114"/>
    </location>
</feature>
<evidence type="ECO:0000313" key="3">
    <source>
        <dbReference type="Proteomes" id="UP000316614"/>
    </source>
</evidence>
<feature type="transmembrane region" description="Helical" evidence="1">
    <location>
        <begin position="29"/>
        <end position="52"/>
    </location>
</feature>
<feature type="transmembrane region" description="Helical" evidence="1">
    <location>
        <begin position="58"/>
        <end position="75"/>
    </location>
</feature>
<organism evidence="2 3">
    <name type="scientific">Echinicola soli</name>
    <dbReference type="NCBI Taxonomy" id="2591634"/>
    <lineage>
        <taxon>Bacteria</taxon>
        <taxon>Pseudomonadati</taxon>
        <taxon>Bacteroidota</taxon>
        <taxon>Cytophagia</taxon>
        <taxon>Cytophagales</taxon>
        <taxon>Cyclobacteriaceae</taxon>
        <taxon>Echinicola</taxon>
    </lineage>
</organism>
<dbReference type="Pfam" id="PF14362">
    <property type="entry name" value="DUF4407"/>
    <property type="match status" value="1"/>
</dbReference>
<keyword evidence="3" id="KW-1185">Reference proteome</keyword>
<keyword evidence="1" id="KW-0812">Transmembrane</keyword>
<name>A0A514CI56_9BACT</name>
<evidence type="ECO:0000256" key="1">
    <source>
        <dbReference type="SAM" id="Phobius"/>
    </source>
</evidence>
<dbReference type="OrthoDB" id="594406at2"/>
<dbReference type="RefSeq" id="WP_141614739.1">
    <property type="nucleotide sequence ID" value="NZ_CP041253.1"/>
</dbReference>
<evidence type="ECO:0000313" key="2">
    <source>
        <dbReference type="EMBL" id="QDH79495.1"/>
    </source>
</evidence>
<dbReference type="AlphaFoldDB" id="A0A514CI56"/>
<dbReference type="InterPro" id="IPR025519">
    <property type="entry name" value="DUF4407"/>
</dbReference>
<reference evidence="2 3" key="1">
    <citation type="submission" date="2019-06" db="EMBL/GenBank/DDBJ databases">
        <title>Echinicola alkalisoli sp. nov. isolated from saline soil.</title>
        <authorList>
            <person name="Sun J.-Q."/>
            <person name="Xu L."/>
        </authorList>
    </citation>
    <scope>NUCLEOTIDE SEQUENCE [LARGE SCALE GENOMIC DNA]</scope>
    <source>
        <strain evidence="2 3">LN3S3</strain>
    </source>
</reference>
<keyword evidence="1" id="KW-0472">Membrane</keyword>
<sequence>MEKVKVFFLFCSGANVSILKKCPTETNKYVGIGGTVFFTGVLAALSAGYALYTVFESWYWAVIFGLVWGVMIFNLDRFIVSSMRKKESFWSEWKLAFPRLLLAVFLALVISKPLELKVFEKEIDQKVSEQKVLEMQEAKENLDATYPEIAHLETENQQLRDEIAAKAAFRDEVQKEYDEERFGVKTPGTTGVIGLGSNAKKKEEQLDAAQLDLERMQERNWAKIDKNEREMAAVMTRKRQVFEQQQASIDQYDGLAARMHALSQLTAESQAVYLANIFIMLLFVAMETAPVMVKMMAGRGPYDEMLDKSERAVKLYTDEYNYKNQTESTHRIRVFDEVIAAETASLIKKKLHRNEVLTKAEMELLEERLEDANGLRGQHETGNKEAAIKE</sequence>
<gene>
    <name evidence="2" type="ORF">FKX85_10780</name>
</gene>
<dbReference type="KEGG" id="echi:FKX85_10780"/>
<feature type="transmembrane region" description="Helical" evidence="1">
    <location>
        <begin position="271"/>
        <end position="293"/>
    </location>
</feature>
<protein>
    <submittedName>
        <fullName evidence="2">DUF4407 domain-containing protein</fullName>
    </submittedName>
</protein>
<keyword evidence="1" id="KW-1133">Transmembrane helix</keyword>
<accession>A0A514CI56</accession>